<proteinExistence type="predicted"/>
<dbReference type="AlphaFoldDB" id="A0A7I4XXP1"/>
<feature type="transmembrane region" description="Helical" evidence="2">
    <location>
        <begin position="25"/>
        <end position="46"/>
    </location>
</feature>
<keyword evidence="2" id="KW-0812">Transmembrane</keyword>
<keyword evidence="3" id="KW-1185">Reference proteome</keyword>
<dbReference type="OrthoDB" id="5852424at2759"/>
<evidence type="ECO:0000313" key="3">
    <source>
        <dbReference type="Proteomes" id="UP000025227"/>
    </source>
</evidence>
<dbReference type="WBParaSite" id="HCON_00021640-00001">
    <property type="protein sequence ID" value="HCON_00021640-00001"/>
    <property type="gene ID" value="HCON_00021640"/>
</dbReference>
<feature type="compositionally biased region" description="Basic and acidic residues" evidence="1">
    <location>
        <begin position="145"/>
        <end position="156"/>
    </location>
</feature>
<name>A0A7I4XXP1_HAECO</name>
<feature type="region of interest" description="Disordered" evidence="1">
    <location>
        <begin position="145"/>
        <end position="192"/>
    </location>
</feature>
<dbReference type="Proteomes" id="UP000025227">
    <property type="component" value="Unplaced"/>
</dbReference>
<evidence type="ECO:0000256" key="2">
    <source>
        <dbReference type="SAM" id="Phobius"/>
    </source>
</evidence>
<keyword evidence="2" id="KW-1133">Transmembrane helix</keyword>
<evidence type="ECO:0000313" key="4">
    <source>
        <dbReference type="WBParaSite" id="HCON_00021640-00001"/>
    </source>
</evidence>
<keyword evidence="2" id="KW-0472">Membrane</keyword>
<dbReference type="OMA" id="CEAINAQ"/>
<sequence length="378" mass="41574">VLRTRGTPSHLTLHKKKYLNRQLNVLLQLLSGNFMMLIPVLFLSVLQFSSSCISTGVPGCECQNCACAVARTHPSPVMRPADRSAIVPLAVIHPVAAPSYISSPTPRDPFSQLGNSYTLHSNPPESPFYRPTTEGMRAVESRVFEPEPPSYHEPRKPSAHLTQTQLQESAVTEHSPLPPAYEPTQLAPFGQKNIPVTTSGYNVERPNLIRAPAVPPFQDVGMTNKGITSLSSRGSTYQETFLPVMRMNETTALPPQMADHHSKTNSLGKMANTGIADSRPGMQSGQIQVKSSDLVTEASIYDVPHEKAQQPLFITYYNQECSGLMVRMVHGKSIVAATEECLKIGCEAINAQSLPDYAYMYQEAPKQLISNEKPEYLL</sequence>
<protein>
    <submittedName>
        <fullName evidence="4">MANEC domain-containing protein</fullName>
    </submittedName>
</protein>
<feature type="compositionally biased region" description="Polar residues" evidence="1">
    <location>
        <begin position="160"/>
        <end position="172"/>
    </location>
</feature>
<organism evidence="3 4">
    <name type="scientific">Haemonchus contortus</name>
    <name type="common">Barber pole worm</name>
    <dbReference type="NCBI Taxonomy" id="6289"/>
    <lineage>
        <taxon>Eukaryota</taxon>
        <taxon>Metazoa</taxon>
        <taxon>Ecdysozoa</taxon>
        <taxon>Nematoda</taxon>
        <taxon>Chromadorea</taxon>
        <taxon>Rhabditida</taxon>
        <taxon>Rhabditina</taxon>
        <taxon>Rhabditomorpha</taxon>
        <taxon>Strongyloidea</taxon>
        <taxon>Trichostrongylidae</taxon>
        <taxon>Haemonchus</taxon>
    </lineage>
</organism>
<accession>A0A7I4XXP1</accession>
<evidence type="ECO:0000256" key="1">
    <source>
        <dbReference type="SAM" id="MobiDB-lite"/>
    </source>
</evidence>
<reference evidence="4" key="1">
    <citation type="submission" date="2020-12" db="UniProtKB">
        <authorList>
            <consortium name="WormBaseParasite"/>
        </authorList>
    </citation>
    <scope>IDENTIFICATION</scope>
    <source>
        <strain evidence="4">MHco3</strain>
    </source>
</reference>